<reference evidence="1 2" key="1">
    <citation type="submission" date="2020-04" db="EMBL/GenBank/DDBJ databases">
        <authorList>
            <person name="Wallbank WR R."/>
            <person name="Pardo Diaz C."/>
            <person name="Kozak K."/>
            <person name="Martin S."/>
            <person name="Jiggins C."/>
            <person name="Moest M."/>
            <person name="Warren A I."/>
            <person name="Byers J.R.P. K."/>
            <person name="Montejo-Kovacevich G."/>
            <person name="Yen C E."/>
        </authorList>
    </citation>
    <scope>NUCLEOTIDE SEQUENCE [LARGE SCALE GENOMIC DNA]</scope>
</reference>
<evidence type="ECO:0000313" key="2">
    <source>
        <dbReference type="Proteomes" id="UP000494256"/>
    </source>
</evidence>
<organism evidence="1 2">
    <name type="scientific">Arctia plantaginis</name>
    <name type="common">Wood tiger moth</name>
    <name type="synonym">Phalaena plantaginis</name>
    <dbReference type="NCBI Taxonomy" id="874455"/>
    <lineage>
        <taxon>Eukaryota</taxon>
        <taxon>Metazoa</taxon>
        <taxon>Ecdysozoa</taxon>
        <taxon>Arthropoda</taxon>
        <taxon>Hexapoda</taxon>
        <taxon>Insecta</taxon>
        <taxon>Pterygota</taxon>
        <taxon>Neoptera</taxon>
        <taxon>Endopterygota</taxon>
        <taxon>Lepidoptera</taxon>
        <taxon>Glossata</taxon>
        <taxon>Ditrysia</taxon>
        <taxon>Noctuoidea</taxon>
        <taxon>Erebidae</taxon>
        <taxon>Arctiinae</taxon>
        <taxon>Arctia</taxon>
    </lineage>
</organism>
<dbReference type="AlphaFoldDB" id="A0A8S1A6H7"/>
<proteinExistence type="predicted"/>
<dbReference type="OrthoDB" id="6260541at2759"/>
<comment type="caution">
    <text evidence="1">The sequence shown here is derived from an EMBL/GenBank/DDBJ whole genome shotgun (WGS) entry which is preliminary data.</text>
</comment>
<dbReference type="EMBL" id="CADEBD010000311">
    <property type="protein sequence ID" value="CAB3241882.1"/>
    <property type="molecule type" value="Genomic_DNA"/>
</dbReference>
<protein>
    <submittedName>
        <fullName evidence="1">Uncharacterized protein</fullName>
    </submittedName>
</protein>
<sequence>MKIMQKNEGGKVRPVVVGGNKLYRKMDFLSGLVEVGLYGSRTSTLFAGAAGNEAIDREWLAEVRNKCTLKVPLDQSSFDNNQSKSTILAVLLGMEQYIMGHASVTEEYREVWDRMWETFTVAGVDVIMGNDRRTWEKTGCHRDGAGLPSSTLY</sequence>
<gene>
    <name evidence="1" type="ORF">APLA_LOCUS9656</name>
</gene>
<dbReference type="Proteomes" id="UP000494256">
    <property type="component" value="Unassembled WGS sequence"/>
</dbReference>
<evidence type="ECO:0000313" key="1">
    <source>
        <dbReference type="EMBL" id="CAB3241882.1"/>
    </source>
</evidence>
<name>A0A8S1A6H7_ARCPL</name>
<accession>A0A8S1A6H7</accession>